<name>A0A7Y9XYE4_9SPHN</name>
<evidence type="ECO:0000313" key="4">
    <source>
        <dbReference type="Proteomes" id="UP000522081"/>
    </source>
</evidence>
<gene>
    <name evidence="3" type="ORF">FHS75_001887</name>
</gene>
<protein>
    <submittedName>
        <fullName evidence="3">Uncharacterized protein</fullName>
    </submittedName>
</protein>
<dbReference type="Proteomes" id="UP000522081">
    <property type="component" value="Unassembled WGS sequence"/>
</dbReference>
<sequence>MNRFVRIATGIALLPAMTGPLPVAAAQPLVAPLCSGGTVQIPIRAPTPGTSEAPCCAKGCHSGSRRKRLDRTQ</sequence>
<proteinExistence type="predicted"/>
<evidence type="ECO:0000256" key="1">
    <source>
        <dbReference type="SAM" id="MobiDB-lite"/>
    </source>
</evidence>
<accession>A0A7Y9XYE4</accession>
<feature type="signal peptide" evidence="2">
    <location>
        <begin position="1"/>
        <end position="25"/>
    </location>
</feature>
<dbReference type="EMBL" id="JACBZF010000003">
    <property type="protein sequence ID" value="NYH95558.1"/>
    <property type="molecule type" value="Genomic_DNA"/>
</dbReference>
<evidence type="ECO:0000313" key="3">
    <source>
        <dbReference type="EMBL" id="NYH95558.1"/>
    </source>
</evidence>
<feature type="chain" id="PRO_5031384353" evidence="2">
    <location>
        <begin position="26"/>
        <end position="73"/>
    </location>
</feature>
<feature type="region of interest" description="Disordered" evidence="1">
    <location>
        <begin position="45"/>
        <end position="73"/>
    </location>
</feature>
<keyword evidence="2" id="KW-0732">Signal</keyword>
<dbReference type="AlphaFoldDB" id="A0A7Y9XYE4"/>
<evidence type="ECO:0000256" key="2">
    <source>
        <dbReference type="SAM" id="SignalP"/>
    </source>
</evidence>
<dbReference type="RefSeq" id="WP_179407479.1">
    <property type="nucleotide sequence ID" value="NZ_BMGF01000003.1"/>
</dbReference>
<keyword evidence="4" id="KW-1185">Reference proteome</keyword>
<feature type="compositionally biased region" description="Basic residues" evidence="1">
    <location>
        <begin position="63"/>
        <end position="73"/>
    </location>
</feature>
<comment type="caution">
    <text evidence="3">The sequence shown here is derived from an EMBL/GenBank/DDBJ whole genome shotgun (WGS) entry which is preliminary data.</text>
</comment>
<organism evidence="3 4">
    <name type="scientific">Novosphingobium marinum</name>
    <dbReference type="NCBI Taxonomy" id="1514948"/>
    <lineage>
        <taxon>Bacteria</taxon>
        <taxon>Pseudomonadati</taxon>
        <taxon>Pseudomonadota</taxon>
        <taxon>Alphaproteobacteria</taxon>
        <taxon>Sphingomonadales</taxon>
        <taxon>Sphingomonadaceae</taxon>
        <taxon>Novosphingobium</taxon>
    </lineage>
</organism>
<reference evidence="3 4" key="1">
    <citation type="submission" date="2020-07" db="EMBL/GenBank/DDBJ databases">
        <title>Genomic Encyclopedia of Type Strains, Phase IV (KMG-IV): sequencing the most valuable type-strain genomes for metagenomic binning, comparative biology and taxonomic classification.</title>
        <authorList>
            <person name="Goeker M."/>
        </authorList>
    </citation>
    <scope>NUCLEOTIDE SEQUENCE [LARGE SCALE GENOMIC DNA]</scope>
    <source>
        <strain evidence="3 4">DSM 29043</strain>
    </source>
</reference>